<dbReference type="PANTHER" id="PTHR48462">
    <property type="entry name" value="PROTEIN, PUTATIVE-RELATED"/>
    <property type="match status" value="1"/>
</dbReference>
<gene>
    <name evidence="3" type="ORF">PGLA1383_LOCUS47264</name>
</gene>
<dbReference type="AlphaFoldDB" id="A0A813H0D1"/>
<dbReference type="OrthoDB" id="2016582at2759"/>
<feature type="domain" description="Reverse transcriptase" evidence="2">
    <location>
        <begin position="324"/>
        <end position="447"/>
    </location>
</feature>
<name>A0A813H0D1_POLGL</name>
<evidence type="ECO:0000256" key="1">
    <source>
        <dbReference type="SAM" id="MobiDB-lite"/>
    </source>
</evidence>
<reference evidence="3" key="1">
    <citation type="submission" date="2021-02" db="EMBL/GenBank/DDBJ databases">
        <authorList>
            <person name="Dougan E. K."/>
            <person name="Rhodes N."/>
            <person name="Thang M."/>
            <person name="Chan C."/>
        </authorList>
    </citation>
    <scope>NUCLEOTIDE SEQUENCE</scope>
</reference>
<proteinExistence type="predicted"/>
<accession>A0A813H0D1</accession>
<protein>
    <recommendedName>
        <fullName evidence="2">Reverse transcriptase domain-containing protein</fullName>
    </recommendedName>
</protein>
<dbReference type="OMA" id="NANCDRW"/>
<dbReference type="Pfam" id="PF00078">
    <property type="entry name" value="RVT_1"/>
    <property type="match status" value="1"/>
</dbReference>
<comment type="caution">
    <text evidence="3">The sequence shown here is derived from an EMBL/GenBank/DDBJ whole genome shotgun (WGS) entry which is preliminary data.</text>
</comment>
<dbReference type="InterPro" id="IPR000477">
    <property type="entry name" value="RT_dom"/>
</dbReference>
<dbReference type="Proteomes" id="UP000654075">
    <property type="component" value="Unassembled WGS sequence"/>
</dbReference>
<evidence type="ECO:0000259" key="2">
    <source>
        <dbReference type="Pfam" id="PF00078"/>
    </source>
</evidence>
<keyword evidence="4" id="KW-1185">Reference proteome</keyword>
<sequence>MTGRGVHPHGTQNAHPEAHPQAVQEHVGPGADTLPRGGQRSQHYGRLDRAPDASKAVLKAPPRNGKKHQRTVASFALDRLCRWADGERLTLWEDEAATSGRKSSGPPSEASRLRRAEALRREGFDRKACAALVSKGVRQETAETAELLKALRPSALRPTCPPSASLPMAPDISADLVENVMRSFPLDSAAGLSGLRIQHLFDAKTPDQGDSMTEQLAEVVHLLARGLAPRDLAQHLAGAGLMALEKATGGVRRIAIGEILRCINGKCLCSVAKEAAQTFFQLSQAGIACPPGVDAAIHSRRAWPQREHGILNKGMAQPGFGNAFNCIDQNAALQQVRLHFPELAHWTQWRYAEHYDVLFGTHTLRSAAGIQQGDPLGPLIFSAAIQPLTAELKQLSVNNKKLDLTTFYLDDGFFAGDLEVVAAALALVQNRSAEIGLSLNLGKCKLIPTATLTEGLPALFPDALLRNPGNNTSKVALAGNFELLGAAIGDRSHCEQYAASKVANSAANALKDFDSALRTTVCSTAGLLLTNNEWAKAGRGFEQAGLGLRSAPLHAEAAYLASACSSRDTCRQLDPDFALDANVAASNFGQSLAAHNSKLPPDRHLAPQAIIGRRQQSLSNTLDMTNYEAQLASAGLADQATLPSECEAGARDFWQVVPHKHLDLAVPAAEFIVELRYRLCMKNANCDRWCPLCDQVLDSRGHHSRRCCAGSDRTRKHNKLRNKVFSFATTAGANPELEKPDLLLPQRPGDLTSTQGRTADIYLPTWTNGSPTA</sequence>
<dbReference type="EMBL" id="CAJNNV010030046">
    <property type="protein sequence ID" value="CAE8631126.1"/>
    <property type="molecule type" value="Genomic_DNA"/>
</dbReference>
<feature type="region of interest" description="Disordered" evidence="1">
    <location>
        <begin position="1"/>
        <end position="71"/>
    </location>
</feature>
<dbReference type="PANTHER" id="PTHR48462:SF1">
    <property type="entry name" value="PROTEIN, PUTATIVE-RELATED"/>
    <property type="match status" value="1"/>
</dbReference>
<evidence type="ECO:0000313" key="4">
    <source>
        <dbReference type="Proteomes" id="UP000654075"/>
    </source>
</evidence>
<evidence type="ECO:0000313" key="3">
    <source>
        <dbReference type="EMBL" id="CAE8631126.1"/>
    </source>
</evidence>
<organism evidence="3 4">
    <name type="scientific">Polarella glacialis</name>
    <name type="common">Dinoflagellate</name>
    <dbReference type="NCBI Taxonomy" id="89957"/>
    <lineage>
        <taxon>Eukaryota</taxon>
        <taxon>Sar</taxon>
        <taxon>Alveolata</taxon>
        <taxon>Dinophyceae</taxon>
        <taxon>Suessiales</taxon>
        <taxon>Suessiaceae</taxon>
        <taxon>Polarella</taxon>
    </lineage>
</organism>